<keyword evidence="3" id="KW-1185">Reference proteome</keyword>
<name>A0A1C7MKX8_GRIFR</name>
<sequence>MLRAAPGHSSRIDEEVVAPGAKAPGPSDSSTAGAMRRAGCGAPYLPQTERRRPQTRFYCPVCIFGAIGRRVRGAPTSWNRARTTARLARSRILLVRGYYASAVRSKVIHGARLS</sequence>
<evidence type="ECO:0000256" key="1">
    <source>
        <dbReference type="SAM" id="MobiDB-lite"/>
    </source>
</evidence>
<dbReference type="AlphaFoldDB" id="A0A1C7MKX8"/>
<feature type="region of interest" description="Disordered" evidence="1">
    <location>
        <begin position="1"/>
        <end position="47"/>
    </location>
</feature>
<comment type="caution">
    <text evidence="2">The sequence shown here is derived from an EMBL/GenBank/DDBJ whole genome shotgun (WGS) entry which is preliminary data.</text>
</comment>
<gene>
    <name evidence="2" type="ORF">A0H81_02638</name>
</gene>
<dbReference type="Proteomes" id="UP000092993">
    <property type="component" value="Unassembled WGS sequence"/>
</dbReference>
<evidence type="ECO:0000313" key="2">
    <source>
        <dbReference type="EMBL" id="OBZ77515.1"/>
    </source>
</evidence>
<organism evidence="2 3">
    <name type="scientific">Grifola frondosa</name>
    <name type="common">Maitake</name>
    <name type="synonym">Polyporus frondosus</name>
    <dbReference type="NCBI Taxonomy" id="5627"/>
    <lineage>
        <taxon>Eukaryota</taxon>
        <taxon>Fungi</taxon>
        <taxon>Dikarya</taxon>
        <taxon>Basidiomycota</taxon>
        <taxon>Agaricomycotina</taxon>
        <taxon>Agaricomycetes</taxon>
        <taxon>Polyporales</taxon>
        <taxon>Grifolaceae</taxon>
        <taxon>Grifola</taxon>
    </lineage>
</organism>
<evidence type="ECO:0000313" key="3">
    <source>
        <dbReference type="Proteomes" id="UP000092993"/>
    </source>
</evidence>
<protein>
    <submittedName>
        <fullName evidence="2">Uncharacterized protein</fullName>
    </submittedName>
</protein>
<dbReference type="EMBL" id="LUGG01000002">
    <property type="protein sequence ID" value="OBZ77515.1"/>
    <property type="molecule type" value="Genomic_DNA"/>
</dbReference>
<accession>A0A1C7MKX8</accession>
<proteinExistence type="predicted"/>
<reference evidence="2 3" key="1">
    <citation type="submission" date="2016-03" db="EMBL/GenBank/DDBJ databases">
        <title>Whole genome sequencing of Grifola frondosa 9006-11.</title>
        <authorList>
            <person name="Min B."/>
            <person name="Park H."/>
            <person name="Kim J.-G."/>
            <person name="Cho H."/>
            <person name="Oh Y.-L."/>
            <person name="Kong W.-S."/>
            <person name="Choi I.-G."/>
        </authorList>
    </citation>
    <scope>NUCLEOTIDE SEQUENCE [LARGE SCALE GENOMIC DNA]</scope>
    <source>
        <strain evidence="2 3">9006-11</strain>
    </source>
</reference>